<dbReference type="AlphaFoldDB" id="A0A8X6KB62"/>
<sequence length="95" mass="10598">MKLSQTTWIQLRSNCFGGFSYCLLKVTSAQLMDYSADLDLPEIPGQRCFPLHRVSRPQRIVFLLLPTALFSSGGACGYMVVQRHTCEMIGVILIG</sequence>
<evidence type="ECO:0000313" key="2">
    <source>
        <dbReference type="EMBL" id="GFQ70805.1"/>
    </source>
</evidence>
<gene>
    <name evidence="2" type="ORF">TNCT_249431</name>
</gene>
<dbReference type="Proteomes" id="UP000887116">
    <property type="component" value="Unassembled WGS sequence"/>
</dbReference>
<proteinExistence type="predicted"/>
<keyword evidence="1" id="KW-1133">Transmembrane helix</keyword>
<feature type="transmembrane region" description="Helical" evidence="1">
    <location>
        <begin position="60"/>
        <end position="81"/>
    </location>
</feature>
<dbReference type="EMBL" id="BMAO01030849">
    <property type="protein sequence ID" value="GFQ70805.1"/>
    <property type="molecule type" value="Genomic_DNA"/>
</dbReference>
<keyword evidence="3" id="KW-1185">Reference proteome</keyword>
<keyword evidence="1" id="KW-0812">Transmembrane</keyword>
<comment type="caution">
    <text evidence="2">The sequence shown here is derived from an EMBL/GenBank/DDBJ whole genome shotgun (WGS) entry which is preliminary data.</text>
</comment>
<dbReference type="OrthoDB" id="10504157at2759"/>
<name>A0A8X6KB62_TRICU</name>
<evidence type="ECO:0000256" key="1">
    <source>
        <dbReference type="SAM" id="Phobius"/>
    </source>
</evidence>
<reference evidence="2" key="1">
    <citation type="submission" date="2020-07" db="EMBL/GenBank/DDBJ databases">
        <title>Multicomponent nature underlies the extraordinary mechanical properties of spider dragline silk.</title>
        <authorList>
            <person name="Kono N."/>
            <person name="Nakamura H."/>
            <person name="Mori M."/>
            <person name="Yoshida Y."/>
            <person name="Ohtoshi R."/>
            <person name="Malay A.D."/>
            <person name="Moran D.A.P."/>
            <person name="Tomita M."/>
            <person name="Numata K."/>
            <person name="Arakawa K."/>
        </authorList>
    </citation>
    <scope>NUCLEOTIDE SEQUENCE</scope>
</reference>
<protein>
    <submittedName>
        <fullName evidence="2">Uncharacterized protein</fullName>
    </submittedName>
</protein>
<keyword evidence="1" id="KW-0472">Membrane</keyword>
<accession>A0A8X6KB62</accession>
<evidence type="ECO:0000313" key="3">
    <source>
        <dbReference type="Proteomes" id="UP000887116"/>
    </source>
</evidence>
<organism evidence="2 3">
    <name type="scientific">Trichonephila clavata</name>
    <name type="common">Joro spider</name>
    <name type="synonym">Nephila clavata</name>
    <dbReference type="NCBI Taxonomy" id="2740835"/>
    <lineage>
        <taxon>Eukaryota</taxon>
        <taxon>Metazoa</taxon>
        <taxon>Ecdysozoa</taxon>
        <taxon>Arthropoda</taxon>
        <taxon>Chelicerata</taxon>
        <taxon>Arachnida</taxon>
        <taxon>Araneae</taxon>
        <taxon>Araneomorphae</taxon>
        <taxon>Entelegynae</taxon>
        <taxon>Araneoidea</taxon>
        <taxon>Nephilidae</taxon>
        <taxon>Trichonephila</taxon>
    </lineage>
</organism>